<reference evidence="3" key="1">
    <citation type="journal article" date="2016" name="Stand. Genomic Sci.">
        <title>Complete genome sequence of Methanospirillum hungatei type strain JF1.</title>
        <authorList>
            <person name="Gunsalus R.P."/>
            <person name="Cook L.E."/>
            <person name="Crable B."/>
            <person name="Rohlin L."/>
            <person name="McDonald E."/>
            <person name="Mouttaki H."/>
            <person name="Sieber J.R."/>
            <person name="Poweleit N."/>
            <person name="Zhou H."/>
            <person name="Lapidus A.L."/>
            <person name="Daligault H.E."/>
            <person name="Land M."/>
            <person name="Gilna P."/>
            <person name="Ivanova N."/>
            <person name="Kyrpides N."/>
            <person name="Culley D.E."/>
            <person name="McInerney M.J."/>
        </authorList>
    </citation>
    <scope>NUCLEOTIDE SEQUENCE [LARGE SCALE GENOMIC DNA]</scope>
    <source>
        <strain evidence="3">ATCC 27890 / DSM 864 / NBRC 100397 / JF-1</strain>
    </source>
</reference>
<dbReference type="PANTHER" id="PTHR41317:SF1">
    <property type="entry name" value="PD-(D_E)XK NUCLEASE FAMILY TRANSPOSASE"/>
    <property type="match status" value="1"/>
</dbReference>
<evidence type="ECO:0000256" key="1">
    <source>
        <dbReference type="SAM" id="MobiDB-lite"/>
    </source>
</evidence>
<evidence type="ECO:0000313" key="3">
    <source>
        <dbReference type="Proteomes" id="UP000001941"/>
    </source>
</evidence>
<protein>
    <recommendedName>
        <fullName evidence="4">Rpn family recombination-promoting nuclease/putative transposase</fullName>
    </recommendedName>
</protein>
<feature type="region of interest" description="Disordered" evidence="1">
    <location>
        <begin position="246"/>
        <end position="266"/>
    </location>
</feature>
<dbReference type="NCBIfam" id="TIGR01784">
    <property type="entry name" value="T_den_put_tspse"/>
    <property type="match status" value="1"/>
</dbReference>
<dbReference type="PANTHER" id="PTHR41317">
    <property type="entry name" value="PD-(D_E)XK NUCLEASE FAMILY TRANSPOSASE"/>
    <property type="match status" value="1"/>
</dbReference>
<gene>
    <name evidence="2" type="ordered locus">Mhun_2429</name>
</gene>
<name>Q2FTW8_METHJ</name>
<evidence type="ECO:0008006" key="4">
    <source>
        <dbReference type="Google" id="ProtNLM"/>
    </source>
</evidence>
<accession>Q2FTW8</accession>
<dbReference type="InParanoid" id="Q2FTW8"/>
<dbReference type="InterPro" id="IPR010106">
    <property type="entry name" value="RpnA"/>
</dbReference>
<dbReference type="KEGG" id="mhu:Mhun_2429"/>
<evidence type="ECO:0000313" key="2">
    <source>
        <dbReference type="EMBL" id="ABD42130.1"/>
    </source>
</evidence>
<dbReference type="Pfam" id="PF12784">
    <property type="entry name" value="PDDEXK_2"/>
    <property type="match status" value="1"/>
</dbReference>
<dbReference type="HOGENOM" id="CLU_057504_0_3_2"/>
<dbReference type="EMBL" id="CP000254">
    <property type="protein sequence ID" value="ABD42130.1"/>
    <property type="molecule type" value="Genomic_DNA"/>
</dbReference>
<dbReference type="EnsemblBacteria" id="ABD42130">
    <property type="protein sequence ID" value="ABD42130"/>
    <property type="gene ID" value="Mhun_2429"/>
</dbReference>
<proteinExistence type="predicted"/>
<dbReference type="STRING" id="323259.Mhun_2429"/>
<dbReference type="Proteomes" id="UP000001941">
    <property type="component" value="Chromosome"/>
</dbReference>
<dbReference type="eggNOG" id="arCOG10868">
    <property type="taxonomic scope" value="Archaea"/>
</dbReference>
<sequence length="306" mass="35672">MKANYSIMRSITTYTGEFLMSPRNDFAFRLLFGDPNNSDILLDLLNAILPDHFQSVVCTDPHLLIPDTKKECILDIKVLSDSGVYVDIEMQVLDLKSMEKRSLFYWAKMYLDQLNRGHSYHELKRTIVINILDYMLMPVEDLHTCFQAYDKTHDILMSDVFEIHFLELPKVHRCRVPYKGTDLLSWLTFLNAYTEEEIIMAAEGKPAIQKAYNNLQIMSLDEETRRLYEAREMFLHDQATRMYEAKEEGLEEGMKKGREEGREEEREGFVKNLLSLGMDDEFIKKATGLDQSIIDKLKKSLSLPTQ</sequence>
<organism evidence="2 3">
    <name type="scientific">Methanospirillum hungatei JF-1 (strain ATCC 27890 / DSM 864 / NBRC 100397 / JF-1)</name>
    <dbReference type="NCBI Taxonomy" id="323259"/>
    <lineage>
        <taxon>Archaea</taxon>
        <taxon>Methanobacteriati</taxon>
        <taxon>Methanobacteriota</taxon>
        <taxon>Stenosarchaea group</taxon>
        <taxon>Methanomicrobia</taxon>
        <taxon>Methanomicrobiales</taxon>
        <taxon>Methanospirillaceae</taxon>
        <taxon>Methanospirillum</taxon>
    </lineage>
</organism>
<keyword evidence="3" id="KW-1185">Reference proteome</keyword>
<dbReference type="AlphaFoldDB" id="Q2FTW8"/>